<dbReference type="EMBL" id="SNRY01002523">
    <property type="protein sequence ID" value="KAA6324676.1"/>
    <property type="molecule type" value="Genomic_DNA"/>
</dbReference>
<dbReference type="InterPro" id="IPR017508">
    <property type="entry name" value="HipA_N1"/>
</dbReference>
<dbReference type="AlphaFoldDB" id="A0A5J4QS41"/>
<evidence type="ECO:0000313" key="2">
    <source>
        <dbReference type="EMBL" id="KAA6324676.1"/>
    </source>
</evidence>
<protein>
    <submittedName>
        <fullName evidence="2">Serine/threonine-protein kinase HipA</fullName>
        <ecNumber evidence="2">2.7.11.1</ecNumber>
    </submittedName>
</protein>
<keyword evidence="2" id="KW-0418">Kinase</keyword>
<dbReference type="EC" id="2.7.11.1" evidence="2"/>
<evidence type="ECO:0000259" key="1">
    <source>
        <dbReference type="Pfam" id="PF13657"/>
    </source>
</evidence>
<name>A0A5J4QS41_9ZZZZ</name>
<dbReference type="NCBIfam" id="TIGR03071">
    <property type="entry name" value="couple_hipA"/>
    <property type="match status" value="1"/>
</dbReference>
<dbReference type="Pfam" id="PF13657">
    <property type="entry name" value="Couple_hipA"/>
    <property type="match status" value="1"/>
</dbReference>
<dbReference type="GO" id="GO:0005829">
    <property type="term" value="C:cytosol"/>
    <property type="evidence" value="ECO:0007669"/>
    <property type="project" value="TreeGrafter"/>
</dbReference>
<keyword evidence="2" id="KW-0808">Transferase</keyword>
<dbReference type="PANTHER" id="PTHR37419">
    <property type="entry name" value="SERINE/THREONINE-PROTEIN KINASE TOXIN HIPA"/>
    <property type="match status" value="1"/>
</dbReference>
<feature type="domain" description="HipA N-terminal subdomain 1" evidence="1">
    <location>
        <begin position="5"/>
        <end position="101"/>
    </location>
</feature>
<reference evidence="2" key="1">
    <citation type="submission" date="2019-03" db="EMBL/GenBank/DDBJ databases">
        <title>Single cell metagenomics reveals metabolic interactions within the superorganism composed of flagellate Streblomastix strix and complex community of Bacteroidetes bacteria on its surface.</title>
        <authorList>
            <person name="Treitli S.C."/>
            <person name="Kolisko M."/>
            <person name="Husnik F."/>
            <person name="Keeling P."/>
            <person name="Hampl V."/>
        </authorList>
    </citation>
    <scope>NUCLEOTIDE SEQUENCE</scope>
    <source>
        <strain evidence="2">STM</strain>
    </source>
</reference>
<proteinExistence type="predicted"/>
<dbReference type="InterPro" id="IPR052028">
    <property type="entry name" value="HipA_Ser/Thr_kinase"/>
</dbReference>
<gene>
    <name evidence="2" type="ORF">EZS27_026023</name>
</gene>
<comment type="caution">
    <text evidence="2">The sequence shown here is derived from an EMBL/GenBank/DDBJ whole genome shotgun (WGS) entry which is preliminary data.</text>
</comment>
<sequence>MRQAEVYFAKQLAGILTENENGFAFLYDSDYLQNKDAEAISLTLPLQKEAFQDNVLFPFFDGLIPEGWLLDIAEQSWKINHRDRMSLLLACCKDCIGAVSIIPVKNEHDYE</sequence>
<accession>A0A5J4QS41</accession>
<dbReference type="PANTHER" id="PTHR37419:SF6">
    <property type="entry name" value="KINASE HI_0665-RELATED"/>
    <property type="match status" value="1"/>
</dbReference>
<organism evidence="2">
    <name type="scientific">termite gut metagenome</name>
    <dbReference type="NCBI Taxonomy" id="433724"/>
    <lineage>
        <taxon>unclassified sequences</taxon>
        <taxon>metagenomes</taxon>
        <taxon>organismal metagenomes</taxon>
    </lineage>
</organism>
<dbReference type="GO" id="GO:0004674">
    <property type="term" value="F:protein serine/threonine kinase activity"/>
    <property type="evidence" value="ECO:0007669"/>
    <property type="project" value="UniProtKB-EC"/>
</dbReference>